<accession>A0A9N9LVM9</accession>
<proteinExistence type="predicted"/>
<sequence>MVPSEAVFIELFNLKGQTKEWKLKRIPVKDFERITGSITASNVTLKWDREALSFSVAGYYGVEREG</sequence>
<evidence type="ECO:0000313" key="1">
    <source>
        <dbReference type="EMBL" id="CAG8979254.1"/>
    </source>
</evidence>
<protein>
    <submittedName>
        <fullName evidence="1">Uncharacterized protein</fullName>
    </submittedName>
</protein>
<dbReference type="AlphaFoldDB" id="A0A9N9LVM9"/>
<dbReference type="OrthoDB" id="5370359at2759"/>
<comment type="caution">
    <text evidence="1">The sequence shown here is derived from an EMBL/GenBank/DDBJ whole genome shotgun (WGS) entry which is preliminary data.</text>
</comment>
<evidence type="ECO:0000313" key="2">
    <source>
        <dbReference type="Proteomes" id="UP000701801"/>
    </source>
</evidence>
<dbReference type="EMBL" id="CAJVRM010000302">
    <property type="protein sequence ID" value="CAG8979254.1"/>
    <property type="molecule type" value="Genomic_DNA"/>
</dbReference>
<name>A0A9N9LVM9_9HELO</name>
<gene>
    <name evidence="1" type="ORF">HYALB_00012895</name>
</gene>
<reference evidence="1" key="1">
    <citation type="submission" date="2021-07" db="EMBL/GenBank/DDBJ databases">
        <authorList>
            <person name="Durling M."/>
        </authorList>
    </citation>
    <scope>NUCLEOTIDE SEQUENCE</scope>
</reference>
<organism evidence="1 2">
    <name type="scientific">Hymenoscyphus albidus</name>
    <dbReference type="NCBI Taxonomy" id="595503"/>
    <lineage>
        <taxon>Eukaryota</taxon>
        <taxon>Fungi</taxon>
        <taxon>Dikarya</taxon>
        <taxon>Ascomycota</taxon>
        <taxon>Pezizomycotina</taxon>
        <taxon>Leotiomycetes</taxon>
        <taxon>Helotiales</taxon>
        <taxon>Helotiaceae</taxon>
        <taxon>Hymenoscyphus</taxon>
    </lineage>
</organism>
<dbReference type="Proteomes" id="UP000701801">
    <property type="component" value="Unassembled WGS sequence"/>
</dbReference>
<keyword evidence="2" id="KW-1185">Reference proteome</keyword>